<keyword evidence="2 5" id="KW-0812">Transmembrane</keyword>
<evidence type="ECO:0000313" key="7">
    <source>
        <dbReference type="Proteomes" id="UP000321513"/>
    </source>
</evidence>
<proteinExistence type="predicted"/>
<dbReference type="InterPro" id="IPR004752">
    <property type="entry name" value="AmpG_permease/AT-1"/>
</dbReference>
<gene>
    <name evidence="6" type="ORF">SAE01_47720</name>
</gene>
<feature type="transmembrane region" description="Helical" evidence="5">
    <location>
        <begin position="126"/>
        <end position="146"/>
    </location>
</feature>
<evidence type="ECO:0000256" key="2">
    <source>
        <dbReference type="ARBA" id="ARBA00022692"/>
    </source>
</evidence>
<dbReference type="GO" id="GO:0016020">
    <property type="term" value="C:membrane"/>
    <property type="evidence" value="ECO:0007669"/>
    <property type="project" value="UniProtKB-SubCell"/>
</dbReference>
<evidence type="ECO:0000256" key="4">
    <source>
        <dbReference type="ARBA" id="ARBA00023136"/>
    </source>
</evidence>
<dbReference type="InterPro" id="IPR011701">
    <property type="entry name" value="MFS"/>
</dbReference>
<sequence>MQGVPSGFALTALANYLTASGVSSSTVGSFITIIGIPWIVQMIWGPLIDKYRYSIVGEYKHWIVLTQFAAVAASLVLLVVQHPAQQVWLLATLFFVHSIVASVQDASVDAMAILITPTNEKGRVNAFMRGGILLGISFGAAALSFVLHQWGFTASVLVQSGILLLFTMFFFFTRLHKTDSLFPRFTKNLLSGEIVDSDSLAVVFRRLLKAIFNGKAFRIFGFIGLSYLCFSVFTRSINFYLIRNLSWSDSELSILTGGWGAMVTLTVILLSGLFADKLGATRLQRFVLLGLSLFLLLFNGLLFASSSKSFITSGLLFWGIADPLYSIAAFPILMNMSDKQIAGSQFTAYMALINLADIGGAYISGWLLLFVKGPYLGVVTGAVLLLITMLLFKYKSQLEPQKENAVTSSHPVNPDLDA</sequence>
<feature type="transmembrane region" description="Helical" evidence="5">
    <location>
        <begin position="59"/>
        <end position="81"/>
    </location>
</feature>
<protein>
    <recommendedName>
        <fullName evidence="8">MFS transporter</fullName>
    </recommendedName>
</protein>
<feature type="transmembrane region" description="Helical" evidence="5">
    <location>
        <begin position="87"/>
        <end position="114"/>
    </location>
</feature>
<comment type="subcellular location">
    <subcellularLocation>
        <location evidence="1">Membrane</location>
        <topology evidence="1">Multi-pass membrane protein</topology>
    </subcellularLocation>
</comment>
<feature type="transmembrane region" description="Helical" evidence="5">
    <location>
        <begin position="152"/>
        <end position="172"/>
    </location>
</feature>
<evidence type="ECO:0000256" key="3">
    <source>
        <dbReference type="ARBA" id="ARBA00022989"/>
    </source>
</evidence>
<accession>A0A512BJY6</accession>
<feature type="transmembrane region" description="Helical" evidence="5">
    <location>
        <begin position="346"/>
        <end position="369"/>
    </location>
</feature>
<dbReference type="Gene3D" id="1.20.1250.20">
    <property type="entry name" value="MFS general substrate transporter like domains"/>
    <property type="match status" value="1"/>
</dbReference>
<dbReference type="Pfam" id="PF07690">
    <property type="entry name" value="MFS_1"/>
    <property type="match status" value="1"/>
</dbReference>
<feature type="transmembrane region" description="Helical" evidence="5">
    <location>
        <begin position="216"/>
        <end position="234"/>
    </location>
</feature>
<keyword evidence="3 5" id="KW-1133">Transmembrane helix</keyword>
<dbReference type="SUPFAM" id="SSF103473">
    <property type="entry name" value="MFS general substrate transporter"/>
    <property type="match status" value="1"/>
</dbReference>
<organism evidence="6 7">
    <name type="scientific">Segetibacter aerophilus</name>
    <dbReference type="NCBI Taxonomy" id="670293"/>
    <lineage>
        <taxon>Bacteria</taxon>
        <taxon>Pseudomonadati</taxon>
        <taxon>Bacteroidota</taxon>
        <taxon>Chitinophagia</taxon>
        <taxon>Chitinophagales</taxon>
        <taxon>Chitinophagaceae</taxon>
        <taxon>Segetibacter</taxon>
    </lineage>
</organism>
<evidence type="ECO:0008006" key="8">
    <source>
        <dbReference type="Google" id="ProtNLM"/>
    </source>
</evidence>
<evidence type="ECO:0000256" key="5">
    <source>
        <dbReference type="SAM" id="Phobius"/>
    </source>
</evidence>
<dbReference type="EMBL" id="BJYT01000052">
    <property type="protein sequence ID" value="GEO12276.1"/>
    <property type="molecule type" value="Genomic_DNA"/>
</dbReference>
<dbReference type="InterPro" id="IPR036259">
    <property type="entry name" value="MFS_trans_sf"/>
</dbReference>
<evidence type="ECO:0000256" key="1">
    <source>
        <dbReference type="ARBA" id="ARBA00004141"/>
    </source>
</evidence>
<feature type="transmembrane region" description="Helical" evidence="5">
    <location>
        <begin position="254"/>
        <end position="274"/>
    </location>
</feature>
<evidence type="ECO:0000313" key="6">
    <source>
        <dbReference type="EMBL" id="GEO12276.1"/>
    </source>
</evidence>
<comment type="caution">
    <text evidence="6">The sequence shown here is derived from an EMBL/GenBank/DDBJ whole genome shotgun (WGS) entry which is preliminary data.</text>
</comment>
<dbReference type="AlphaFoldDB" id="A0A512BJY6"/>
<feature type="transmembrane region" description="Helical" evidence="5">
    <location>
        <begin position="286"/>
        <end position="304"/>
    </location>
</feature>
<name>A0A512BJY6_9BACT</name>
<keyword evidence="7" id="KW-1185">Reference proteome</keyword>
<dbReference type="GO" id="GO:0022857">
    <property type="term" value="F:transmembrane transporter activity"/>
    <property type="evidence" value="ECO:0007669"/>
    <property type="project" value="InterPro"/>
</dbReference>
<feature type="transmembrane region" description="Helical" evidence="5">
    <location>
        <begin position="310"/>
        <end position="334"/>
    </location>
</feature>
<keyword evidence="4 5" id="KW-0472">Membrane</keyword>
<dbReference type="Proteomes" id="UP000321513">
    <property type="component" value="Unassembled WGS sequence"/>
</dbReference>
<feature type="transmembrane region" description="Helical" evidence="5">
    <location>
        <begin position="29"/>
        <end position="47"/>
    </location>
</feature>
<dbReference type="PANTHER" id="PTHR12778">
    <property type="entry name" value="SOLUTE CARRIER FAMILY 33 ACETYL-COA TRANSPORTER -RELATED"/>
    <property type="match status" value="1"/>
</dbReference>
<dbReference type="PANTHER" id="PTHR12778:SF9">
    <property type="entry name" value="ACETYL-COENZYME A TRANSPORTER 1"/>
    <property type="match status" value="1"/>
</dbReference>
<feature type="transmembrane region" description="Helical" evidence="5">
    <location>
        <begin position="375"/>
        <end position="392"/>
    </location>
</feature>
<reference evidence="6 7" key="1">
    <citation type="submission" date="2019-07" db="EMBL/GenBank/DDBJ databases">
        <title>Whole genome shotgun sequence of Segetibacter aerophilus NBRC 106135.</title>
        <authorList>
            <person name="Hosoyama A."/>
            <person name="Uohara A."/>
            <person name="Ohji S."/>
            <person name="Ichikawa N."/>
        </authorList>
    </citation>
    <scope>NUCLEOTIDE SEQUENCE [LARGE SCALE GENOMIC DNA]</scope>
    <source>
        <strain evidence="6 7">NBRC 106135</strain>
    </source>
</reference>